<accession>A0ABQ4ZIW2</accession>
<dbReference type="Proteomes" id="UP001151760">
    <property type="component" value="Unassembled WGS sequence"/>
</dbReference>
<sequence>MTSSSSRRGKAKTTQPWTTVKEITLYMGGTIRGYDVIVIKWKNWIRLKVAAFSVVYDSVQRMDENRSSDLVLFENTLAEFQTGYGHPFTMEAC</sequence>
<evidence type="ECO:0000313" key="2">
    <source>
        <dbReference type="Proteomes" id="UP001151760"/>
    </source>
</evidence>
<name>A0ABQ4ZIW2_9ASTR</name>
<gene>
    <name evidence="1" type="ORF">Tco_0771758</name>
</gene>
<comment type="caution">
    <text evidence="1">The sequence shown here is derived from an EMBL/GenBank/DDBJ whole genome shotgun (WGS) entry which is preliminary data.</text>
</comment>
<evidence type="ECO:0000313" key="1">
    <source>
        <dbReference type="EMBL" id="GJS89122.1"/>
    </source>
</evidence>
<organism evidence="1 2">
    <name type="scientific">Tanacetum coccineum</name>
    <dbReference type="NCBI Taxonomy" id="301880"/>
    <lineage>
        <taxon>Eukaryota</taxon>
        <taxon>Viridiplantae</taxon>
        <taxon>Streptophyta</taxon>
        <taxon>Embryophyta</taxon>
        <taxon>Tracheophyta</taxon>
        <taxon>Spermatophyta</taxon>
        <taxon>Magnoliopsida</taxon>
        <taxon>eudicotyledons</taxon>
        <taxon>Gunneridae</taxon>
        <taxon>Pentapetalae</taxon>
        <taxon>asterids</taxon>
        <taxon>campanulids</taxon>
        <taxon>Asterales</taxon>
        <taxon>Asteraceae</taxon>
        <taxon>Asteroideae</taxon>
        <taxon>Anthemideae</taxon>
        <taxon>Anthemidinae</taxon>
        <taxon>Tanacetum</taxon>
    </lineage>
</organism>
<protein>
    <submittedName>
        <fullName evidence="1">Uncharacterized protein</fullName>
    </submittedName>
</protein>
<reference evidence="1" key="1">
    <citation type="journal article" date="2022" name="Int. J. Mol. Sci.">
        <title>Draft Genome of Tanacetum Coccineum: Genomic Comparison of Closely Related Tanacetum-Family Plants.</title>
        <authorList>
            <person name="Yamashiro T."/>
            <person name="Shiraishi A."/>
            <person name="Nakayama K."/>
            <person name="Satake H."/>
        </authorList>
    </citation>
    <scope>NUCLEOTIDE SEQUENCE</scope>
</reference>
<keyword evidence="2" id="KW-1185">Reference proteome</keyword>
<dbReference type="EMBL" id="BQNB010011326">
    <property type="protein sequence ID" value="GJS89122.1"/>
    <property type="molecule type" value="Genomic_DNA"/>
</dbReference>
<proteinExistence type="predicted"/>
<reference evidence="1" key="2">
    <citation type="submission" date="2022-01" db="EMBL/GenBank/DDBJ databases">
        <authorList>
            <person name="Yamashiro T."/>
            <person name="Shiraishi A."/>
            <person name="Satake H."/>
            <person name="Nakayama K."/>
        </authorList>
    </citation>
    <scope>NUCLEOTIDE SEQUENCE</scope>
</reference>